<evidence type="ECO:0000313" key="2">
    <source>
        <dbReference type="Proteomes" id="UP001061991"/>
    </source>
</evidence>
<geneLocation type="plasmid" evidence="1 2">
    <name>p_unnamed1</name>
</geneLocation>
<evidence type="ECO:0000313" key="1">
    <source>
        <dbReference type="EMBL" id="UXN58454.1"/>
    </source>
</evidence>
<sequence>MASKWTQRAAAAGILLGGIYTIVVFLDPARATVDASEREAVTASQADTPFELSPMEIVRIQPTTLVERLRVSGELRPINHATLRAKRGGRIIQISAREGQAVKAGDVLVHFETEDLQSVLKQREADRDAAEAERLLAVQSLDRIEQLTRKNIAPTEQLDKAQAEFAASTARLDSLSAQVEIAHSALRDAEVRAPFDGVIARLAINEGSYMAADAELVSVVDTAVLEARMLVSTRDVSRVALDQPVALQVDGLEEQAVQGKIARIGPVADDGSRFVPVYVKLANGGERLKGGMFATGVIVVRQHEEIFVVPATALREDASGNYLLKLVDGLLVRQHVTVRPRWNGDDTVEVSEGLARGDTIVTAPLPELWPNMAVTISAAG</sequence>
<accession>A0ACD4CY49</accession>
<reference evidence="1" key="1">
    <citation type="submission" date="2022-09" db="EMBL/GenBank/DDBJ databases">
        <title>Interaction between co-microsymbionts with complementary sets of symbiotic genes in legume-rhizobium systems.</title>
        <authorList>
            <person name="Safronova V."/>
            <person name="Sazanova A."/>
            <person name="Afonin A."/>
            <person name="Chirak E."/>
        </authorList>
    </citation>
    <scope>NUCLEOTIDE SEQUENCE</scope>
    <source>
        <strain evidence="1">A18/3m</strain>
    </source>
</reference>
<organism evidence="1 2">
    <name type="scientific">Phyllobacterium zundukense</name>
    <dbReference type="NCBI Taxonomy" id="1867719"/>
    <lineage>
        <taxon>Bacteria</taxon>
        <taxon>Pseudomonadati</taxon>
        <taxon>Pseudomonadota</taxon>
        <taxon>Alphaproteobacteria</taxon>
        <taxon>Hyphomicrobiales</taxon>
        <taxon>Phyllobacteriaceae</taxon>
        <taxon>Phyllobacterium</taxon>
    </lineage>
</organism>
<dbReference type="Proteomes" id="UP001061991">
    <property type="component" value="Plasmid p_unnamed1"/>
</dbReference>
<gene>
    <name evidence="1" type="ORF">N8E88_10445</name>
</gene>
<keyword evidence="1" id="KW-0614">Plasmid</keyword>
<proteinExistence type="predicted"/>
<name>A0ACD4CY49_9HYPH</name>
<dbReference type="EMBL" id="CP104972">
    <property type="protein sequence ID" value="UXN58454.1"/>
    <property type="molecule type" value="Genomic_DNA"/>
</dbReference>
<protein>
    <submittedName>
        <fullName evidence="1">Efflux RND transporter periplasmic adaptor subunit</fullName>
    </submittedName>
</protein>
<keyword evidence="2" id="KW-1185">Reference proteome</keyword>